<evidence type="ECO:0000313" key="2">
    <source>
        <dbReference type="EMBL" id="SHF43644.1"/>
    </source>
</evidence>
<dbReference type="Proteomes" id="UP000184041">
    <property type="component" value="Unassembled WGS sequence"/>
</dbReference>
<accession>A0A1M5BM95</accession>
<dbReference type="InterPro" id="IPR048020">
    <property type="entry name" value="Transpos_IS3"/>
</dbReference>
<dbReference type="AlphaFoldDB" id="A0A1M5BM95"/>
<dbReference type="EMBL" id="FQUS01000008">
    <property type="protein sequence ID" value="SHF43644.1"/>
    <property type="molecule type" value="Genomic_DNA"/>
</dbReference>
<dbReference type="GO" id="GO:0003676">
    <property type="term" value="F:nucleic acid binding"/>
    <property type="evidence" value="ECO:0007669"/>
    <property type="project" value="InterPro"/>
</dbReference>
<dbReference type="PANTHER" id="PTHR47515:SF2">
    <property type="entry name" value="INTEGRASE CORE DOMAIN PROTEIN"/>
    <property type="match status" value="1"/>
</dbReference>
<protein>
    <submittedName>
        <fullName evidence="2">Putative transposase</fullName>
    </submittedName>
</protein>
<name>A0A1M5BM95_9BACT</name>
<dbReference type="InterPro" id="IPR036397">
    <property type="entry name" value="RNaseH_sf"/>
</dbReference>
<dbReference type="Gene3D" id="3.30.420.10">
    <property type="entry name" value="Ribonuclease H-like superfamily/Ribonuclease H"/>
    <property type="match status" value="1"/>
</dbReference>
<dbReference type="GO" id="GO:0015074">
    <property type="term" value="P:DNA integration"/>
    <property type="evidence" value="ECO:0007669"/>
    <property type="project" value="InterPro"/>
</dbReference>
<proteinExistence type="predicted"/>
<dbReference type="SUPFAM" id="SSF53098">
    <property type="entry name" value="Ribonuclease H-like"/>
    <property type="match status" value="1"/>
</dbReference>
<dbReference type="NCBIfam" id="NF033516">
    <property type="entry name" value="transpos_IS3"/>
    <property type="match status" value="1"/>
</dbReference>
<dbReference type="InterPro" id="IPR001584">
    <property type="entry name" value="Integrase_cat-core"/>
</dbReference>
<feature type="domain" description="Integrase catalytic" evidence="1">
    <location>
        <begin position="103"/>
        <end position="261"/>
    </location>
</feature>
<dbReference type="PANTHER" id="PTHR47515">
    <property type="entry name" value="LOW CALCIUM RESPONSE LOCUS PROTEIN T"/>
    <property type="match status" value="1"/>
</dbReference>
<gene>
    <name evidence="2" type="ORF">SAMN05443144_108174</name>
</gene>
<keyword evidence="3" id="KW-1185">Reference proteome</keyword>
<evidence type="ECO:0000313" key="3">
    <source>
        <dbReference type="Proteomes" id="UP000184041"/>
    </source>
</evidence>
<dbReference type="Pfam" id="PF13683">
    <property type="entry name" value="rve_3"/>
    <property type="match status" value="1"/>
</dbReference>
<organism evidence="2 3">
    <name type="scientific">Fodinibius roseus</name>
    <dbReference type="NCBI Taxonomy" id="1194090"/>
    <lineage>
        <taxon>Bacteria</taxon>
        <taxon>Pseudomonadati</taxon>
        <taxon>Balneolota</taxon>
        <taxon>Balneolia</taxon>
        <taxon>Balneolales</taxon>
        <taxon>Balneolaceae</taxon>
        <taxon>Fodinibius</taxon>
    </lineage>
</organism>
<dbReference type="InterPro" id="IPR012337">
    <property type="entry name" value="RNaseH-like_sf"/>
</dbReference>
<dbReference type="PROSITE" id="PS50994">
    <property type="entry name" value="INTEGRASE"/>
    <property type="match status" value="1"/>
</dbReference>
<reference evidence="2 3" key="1">
    <citation type="submission" date="2016-11" db="EMBL/GenBank/DDBJ databases">
        <authorList>
            <person name="Jaros S."/>
            <person name="Januszkiewicz K."/>
            <person name="Wedrychowicz H."/>
        </authorList>
    </citation>
    <scope>NUCLEOTIDE SEQUENCE [LARGE SCALE GENOMIC DNA]</scope>
    <source>
        <strain evidence="2 3">DSM 21986</strain>
    </source>
</reference>
<evidence type="ECO:0000259" key="1">
    <source>
        <dbReference type="PROSITE" id="PS50994"/>
    </source>
</evidence>
<sequence>MVTYMREHHKVSIRQGCKAVSLPRSTYSYRKKPKDDQLIIDELLALTGKHPAIGFWQCYHRLRAMGRPWNHKRVYRVYTALRLNIRRRAKKRLPARAKQQLFQPEGPNEVWSLDFIHDSLWDGRTFRMLNVIDDYNRQVLWIETDTSLPAPRVIRVLENLKESRGLPEMIRVDNGPEFISRKLDLWCKDNNLTLAFIQPGKPTQNAYVERLNGSIRSELLNAYIFKTLSEVREKTQQWKYDYNHNRPHKSLGYKTPVELLP</sequence>